<dbReference type="eggNOG" id="ENOG502TH7M">
    <property type="taxonomic scope" value="Eukaryota"/>
</dbReference>
<sequence length="328" mass="37927">MRIYVPTSIEVRDGKIMTIDFEVPLWLFIYYHFIGTVSLFLNLFTIALLVFKSESIDSFRYSLLVFQTVCTITDINFLFLMQPFPLFPLMSGYCVGFLAKYFDVWSHYLIALLVGMIVAQLESLAYCFVRKHQIIANITKRHLIPKNVNDASTMILPFFPIFGYMAFCNAGMKREDQMGYVRQHYPEYTAQFSSLQNFTIYEGNFWFFLVISLSFFGGIFCGCIYTFTTIDMFQMLRKSRRKISATNFRRHRSTVKSLLAQFAASSLLLIPSFCFSVVIMTGIERSQGIVHVILAVFSLRSSVNAVVLIATTPPFRKFVMRYIVKDNL</sequence>
<feature type="transmembrane region" description="Helical" evidence="1">
    <location>
        <begin position="205"/>
        <end position="233"/>
    </location>
</feature>
<keyword evidence="3" id="KW-1185">Reference proteome</keyword>
<dbReference type="RefSeq" id="XP_003109882.2">
    <property type="nucleotide sequence ID" value="XM_003109834.2"/>
</dbReference>
<dbReference type="InParanoid" id="E3M1T5"/>
<keyword evidence="1" id="KW-0812">Transmembrane</keyword>
<dbReference type="InterPro" id="IPR019429">
    <property type="entry name" value="7TM_GPCR_serpentine_rcpt_Sri"/>
</dbReference>
<dbReference type="STRING" id="31234.E3M1T5"/>
<dbReference type="KEGG" id="crq:GCK72_006881"/>
<dbReference type="HOGENOM" id="CLU_067919_1_0_1"/>
<dbReference type="AlphaFoldDB" id="E3M1T5"/>
<dbReference type="OMA" id="YFDVWSH"/>
<gene>
    <name evidence="2" type="ORF">CRE_06373</name>
</gene>
<evidence type="ECO:0000256" key="1">
    <source>
        <dbReference type="SAM" id="Phobius"/>
    </source>
</evidence>
<dbReference type="PANTHER" id="PTHR45830:SF13">
    <property type="entry name" value="G PROTEIN-COUPLED RECEPTOR-RELATED"/>
    <property type="match status" value="1"/>
</dbReference>
<dbReference type="Proteomes" id="UP000008281">
    <property type="component" value="Unassembled WGS sequence"/>
</dbReference>
<dbReference type="GeneID" id="9804267"/>
<protein>
    <submittedName>
        <fullName evidence="2">Uncharacterized protein</fullName>
    </submittedName>
</protein>
<dbReference type="FunCoup" id="E3M1T5">
    <property type="interactions" value="4"/>
</dbReference>
<feature type="transmembrane region" description="Helical" evidence="1">
    <location>
        <begin position="258"/>
        <end position="283"/>
    </location>
</feature>
<proteinExistence type="predicted"/>
<dbReference type="Gene3D" id="1.20.1070.10">
    <property type="entry name" value="Rhodopsin 7-helix transmembrane proteins"/>
    <property type="match status" value="1"/>
</dbReference>
<organism evidence="3">
    <name type="scientific">Caenorhabditis remanei</name>
    <name type="common">Caenorhabditis vulgaris</name>
    <dbReference type="NCBI Taxonomy" id="31234"/>
    <lineage>
        <taxon>Eukaryota</taxon>
        <taxon>Metazoa</taxon>
        <taxon>Ecdysozoa</taxon>
        <taxon>Nematoda</taxon>
        <taxon>Chromadorea</taxon>
        <taxon>Rhabditida</taxon>
        <taxon>Rhabditina</taxon>
        <taxon>Rhabditomorpha</taxon>
        <taxon>Rhabditoidea</taxon>
        <taxon>Rhabditidae</taxon>
        <taxon>Peloderinae</taxon>
        <taxon>Caenorhabditis</taxon>
    </lineage>
</organism>
<feature type="transmembrane region" description="Helical" evidence="1">
    <location>
        <begin position="289"/>
        <end position="311"/>
    </location>
</feature>
<evidence type="ECO:0000313" key="2">
    <source>
        <dbReference type="EMBL" id="EFO88671.1"/>
    </source>
</evidence>
<feature type="transmembrane region" description="Helical" evidence="1">
    <location>
        <begin position="105"/>
        <end position="129"/>
    </location>
</feature>
<keyword evidence="1" id="KW-1133">Transmembrane helix</keyword>
<keyword evidence="1" id="KW-0472">Membrane</keyword>
<evidence type="ECO:0000313" key="3">
    <source>
        <dbReference type="Proteomes" id="UP000008281"/>
    </source>
</evidence>
<dbReference type="PANTHER" id="PTHR45830">
    <property type="entry name" value="SERPENTINE RECEPTOR, CLASS I"/>
    <property type="match status" value="1"/>
</dbReference>
<name>E3M1T5_CAERE</name>
<reference evidence="2" key="1">
    <citation type="submission" date="2007-07" db="EMBL/GenBank/DDBJ databases">
        <title>PCAP assembly of the Caenorhabditis remanei genome.</title>
        <authorList>
            <consortium name="The Caenorhabditis remanei Sequencing Consortium"/>
            <person name="Wilson R.K."/>
        </authorList>
    </citation>
    <scope>NUCLEOTIDE SEQUENCE [LARGE SCALE GENOMIC DNA]</scope>
    <source>
        <strain evidence="2">PB4641</strain>
    </source>
</reference>
<dbReference type="Pfam" id="PF10327">
    <property type="entry name" value="7TM_GPCR_Sri"/>
    <property type="match status" value="1"/>
</dbReference>
<feature type="transmembrane region" description="Helical" evidence="1">
    <location>
        <begin position="63"/>
        <end position="85"/>
    </location>
</feature>
<dbReference type="EMBL" id="DS268421">
    <property type="protein sequence ID" value="EFO88671.1"/>
    <property type="molecule type" value="Genomic_DNA"/>
</dbReference>
<dbReference type="OrthoDB" id="5861142at2759"/>
<accession>E3M1T5</accession>
<feature type="transmembrane region" description="Helical" evidence="1">
    <location>
        <begin position="150"/>
        <end position="172"/>
    </location>
</feature>
<feature type="transmembrane region" description="Helical" evidence="1">
    <location>
        <begin position="29"/>
        <end position="51"/>
    </location>
</feature>
<dbReference type="CTD" id="9804267"/>